<proteinExistence type="predicted"/>
<keyword evidence="2" id="KW-1185">Reference proteome</keyword>
<gene>
    <name evidence="1" type="ORF">CRG98_021749</name>
</gene>
<accession>A0A2I0JQU4</accession>
<dbReference type="EMBL" id="PGOL01001482">
    <property type="protein sequence ID" value="PKI57846.1"/>
    <property type="molecule type" value="Genomic_DNA"/>
</dbReference>
<evidence type="ECO:0000313" key="1">
    <source>
        <dbReference type="EMBL" id="PKI57846.1"/>
    </source>
</evidence>
<protein>
    <submittedName>
        <fullName evidence="1">Uncharacterized protein</fullName>
    </submittedName>
</protein>
<comment type="caution">
    <text evidence="1">The sequence shown here is derived from an EMBL/GenBank/DDBJ whole genome shotgun (WGS) entry which is preliminary data.</text>
</comment>
<evidence type="ECO:0000313" key="2">
    <source>
        <dbReference type="Proteomes" id="UP000233551"/>
    </source>
</evidence>
<sequence>MIHFNSRYHRRKTSANSAWKLAAGKERPKTERQSYVGEGFVVEFESGNGGGIGGLVILQDLRGNGGGIGGLVILQDLSGNGGSIGGLVILQDWSGKGYGFWSRVGSCRSNTDTAQCILDISVQ</sequence>
<organism evidence="1 2">
    <name type="scientific">Punica granatum</name>
    <name type="common">Pomegranate</name>
    <dbReference type="NCBI Taxonomy" id="22663"/>
    <lineage>
        <taxon>Eukaryota</taxon>
        <taxon>Viridiplantae</taxon>
        <taxon>Streptophyta</taxon>
        <taxon>Embryophyta</taxon>
        <taxon>Tracheophyta</taxon>
        <taxon>Spermatophyta</taxon>
        <taxon>Magnoliopsida</taxon>
        <taxon>eudicotyledons</taxon>
        <taxon>Gunneridae</taxon>
        <taxon>Pentapetalae</taxon>
        <taxon>rosids</taxon>
        <taxon>malvids</taxon>
        <taxon>Myrtales</taxon>
        <taxon>Lythraceae</taxon>
        <taxon>Punica</taxon>
    </lineage>
</organism>
<dbReference type="AlphaFoldDB" id="A0A2I0JQU4"/>
<dbReference type="Proteomes" id="UP000233551">
    <property type="component" value="Unassembled WGS sequence"/>
</dbReference>
<reference evidence="1 2" key="1">
    <citation type="submission" date="2017-11" db="EMBL/GenBank/DDBJ databases">
        <title>De-novo sequencing of pomegranate (Punica granatum L.) genome.</title>
        <authorList>
            <person name="Akparov Z."/>
            <person name="Amiraslanov A."/>
            <person name="Hajiyeva S."/>
            <person name="Abbasov M."/>
            <person name="Kaur K."/>
            <person name="Hamwieh A."/>
            <person name="Solovyev V."/>
            <person name="Salamov A."/>
            <person name="Braich B."/>
            <person name="Kosarev P."/>
            <person name="Mahmoud A."/>
            <person name="Hajiyev E."/>
            <person name="Babayeva S."/>
            <person name="Izzatullayeva V."/>
            <person name="Mammadov A."/>
            <person name="Mammadov A."/>
            <person name="Sharifova S."/>
            <person name="Ojaghi J."/>
            <person name="Eynullazada K."/>
            <person name="Bayramov B."/>
            <person name="Abdulazimova A."/>
            <person name="Shahmuradov I."/>
        </authorList>
    </citation>
    <scope>NUCLEOTIDE SEQUENCE [LARGE SCALE GENOMIC DNA]</scope>
    <source>
        <strain evidence="2">cv. AG2017</strain>
        <tissue evidence="1">Leaf</tissue>
    </source>
</reference>
<name>A0A2I0JQU4_PUNGR</name>
<feature type="non-terminal residue" evidence="1">
    <location>
        <position position="123"/>
    </location>
</feature>